<dbReference type="InterPro" id="IPR047879">
    <property type="entry name" value="YjiT"/>
</dbReference>
<proteinExistence type="predicted"/>
<evidence type="ECO:0000313" key="1">
    <source>
        <dbReference type="EMBL" id="SFN25413.1"/>
    </source>
</evidence>
<protein>
    <submittedName>
        <fullName evidence="1">Uncharacterized protein</fullName>
    </submittedName>
</protein>
<keyword evidence="2" id="KW-1185">Reference proteome</keyword>
<dbReference type="AlphaFoldDB" id="A0A1I4XIT9"/>
<dbReference type="EMBL" id="FOUR01000006">
    <property type="protein sequence ID" value="SFN25413.1"/>
    <property type="molecule type" value="Genomic_DNA"/>
</dbReference>
<evidence type="ECO:0000313" key="2">
    <source>
        <dbReference type="Proteomes" id="UP000199339"/>
    </source>
</evidence>
<dbReference type="Proteomes" id="UP000199339">
    <property type="component" value="Unassembled WGS sequence"/>
</dbReference>
<name>A0A1I4XIT9_9GAMM</name>
<dbReference type="NCBIfam" id="NF038336">
    <property type="entry name" value="YjiT_fam"/>
    <property type="match status" value="1"/>
</dbReference>
<dbReference type="RefSeq" id="WP_092004250.1">
    <property type="nucleotide sequence ID" value="NZ_FOUR01000006.1"/>
</dbReference>
<accession>A0A1I4XIT9</accession>
<reference evidence="2" key="1">
    <citation type="submission" date="2016-10" db="EMBL/GenBank/DDBJ databases">
        <authorList>
            <person name="Varghese N."/>
            <person name="Submissions S."/>
        </authorList>
    </citation>
    <scope>NUCLEOTIDE SEQUENCE [LARGE SCALE GENOMIC DNA]</scope>
    <source>
        <strain evidence="2">CGMCC 1.6775</strain>
    </source>
</reference>
<organism evidence="1 2">
    <name type="scientific">Marinobacter pelagius</name>
    <dbReference type="NCBI Taxonomy" id="379482"/>
    <lineage>
        <taxon>Bacteria</taxon>
        <taxon>Pseudomonadati</taxon>
        <taxon>Pseudomonadota</taxon>
        <taxon>Gammaproteobacteria</taxon>
        <taxon>Pseudomonadales</taxon>
        <taxon>Marinobacteraceae</taxon>
        <taxon>Marinobacter</taxon>
    </lineage>
</organism>
<sequence length="1105" mass="124465">MDVSSRSQSKAWIKEFLFVRGMISGPDGSPLYQYHVTDEELSELPLILKRSIADVESPSFSQYWAAAFCLYVAERYRREYDGTNLSWSWQGFEKPLSVELPSRLHSEVVHKGLGFWKRPLRVRANGNDYLGSLFDEGGLPWRLIKSETHGFGRAVRGAIANYYRVKLLGGDVVSVIANYEHYFPQTFRTHEKYLLIASVVEWLMGLAETYPISTVDNPADYLDEKAPDWRKQSPLPVSESNARNLINEWLKDAGKSRSEKKRLEADEKNFTCEHWLKGSHENWSIETEVFLPAEITIELEGHSIQSTRLEIAFYEGDSLLKRSGIAHGKVNDDRSQITVKINSRAIPVVRSKPELPLTVQFLSNGHRIHASYFEGSELDYDSLPMVFVEDGDQLKLISTASVTIPASHAVVRIPPPLDLEDGVEYGELGEDQSAGKWIDISNDITLSGQGSKVMLRFDPNATISKPTLAGTVALYDTLPNLVYRGWPSVKSFGFEGGSGCRLLANGIPLEFDYQQNEVGSFQLSALGGSGETLLRRKIGVIPRDLRVMSVPASSNSHARIILRSSRRLSVRLMDESIRADEQETPDGYVITMEPRSGRQVPEKVRVALVDGIHPGEPVVLRLPYPKTGVQLFDDEGKEVKGGLISLDQLIEMSMTLTPKPDTKEQFFVSLELICQHLPNFRRHYPFTVNSQAQRISLYAFQEDIQQMLGTTSNQDAFVRISVETDRILKQVNIVRYNARLEGPNTLGRLEVVADTLSESGDSARVSGMRLDDPRAAPVEVPERSSQGVGMGVFEIPPKMMKNGPWLLFPPAESSVKFRPTVWVTEDSMDTTEAQASTLHSAAKKFHPTHNPHVFEEAISAMAEDFSHSGWDYLRALKEEYSALPLSAFESWKALANNTSAMAAAVFRLEFDPAFCRRLSNELAVIWETVNVQTWIKVRSAQHDFLVDRGIPEDFSEKLVEDRINSVSSTIPCFMHLADYLRDPKPVNLEQAPFVFAKICFEDLRRNHADDQRWPEWFGVELTNWVHQQDLPAEIKSLPDVGFSRAVTFLPVFMAAVTAGKAKFTDLTESLPELRFAVRVLSDFDRDAWYEPSYSLVLSNLLLETE</sequence>
<gene>
    <name evidence="1" type="ORF">SAMN04487961_2594</name>
</gene>
<dbReference type="OrthoDB" id="5494042at2"/>